<evidence type="ECO:0000313" key="3">
    <source>
        <dbReference type="EMBL" id="WTW66069.1"/>
    </source>
</evidence>
<keyword evidence="1" id="KW-0812">Transmembrane</keyword>
<feature type="chain" id="PRO_5043390460" evidence="2">
    <location>
        <begin position="32"/>
        <end position="124"/>
    </location>
</feature>
<reference evidence="3" key="1">
    <citation type="submission" date="2022-10" db="EMBL/GenBank/DDBJ databases">
        <title>The complete genomes of actinobacterial strains from the NBC collection.</title>
        <authorList>
            <person name="Joergensen T.S."/>
            <person name="Alvarez Arevalo M."/>
            <person name="Sterndorff E.B."/>
            <person name="Faurdal D."/>
            <person name="Vuksanovic O."/>
            <person name="Mourched A.-S."/>
            <person name="Charusanti P."/>
            <person name="Shaw S."/>
            <person name="Blin K."/>
            <person name="Weber T."/>
        </authorList>
    </citation>
    <scope>NUCLEOTIDE SEQUENCE</scope>
    <source>
        <strain evidence="3">NBC_00003</strain>
    </source>
</reference>
<keyword evidence="1" id="KW-0472">Membrane</keyword>
<accession>A0AAU2VG08</accession>
<evidence type="ECO:0000256" key="2">
    <source>
        <dbReference type="SAM" id="SignalP"/>
    </source>
</evidence>
<keyword evidence="1" id="KW-1133">Transmembrane helix</keyword>
<gene>
    <name evidence="3" type="ORF">OG549_38585</name>
</gene>
<keyword evidence="2" id="KW-0732">Signal</keyword>
<feature type="signal peptide" evidence="2">
    <location>
        <begin position="1"/>
        <end position="31"/>
    </location>
</feature>
<protein>
    <submittedName>
        <fullName evidence="3">Uncharacterized protein</fullName>
    </submittedName>
</protein>
<dbReference type="AlphaFoldDB" id="A0AAU2VG08"/>
<proteinExistence type="predicted"/>
<dbReference type="PROSITE" id="PS51257">
    <property type="entry name" value="PROKAR_LIPOPROTEIN"/>
    <property type="match status" value="1"/>
</dbReference>
<organism evidence="3">
    <name type="scientific">Streptomyces sp. NBC_00003</name>
    <dbReference type="NCBI Taxonomy" id="2903608"/>
    <lineage>
        <taxon>Bacteria</taxon>
        <taxon>Bacillati</taxon>
        <taxon>Actinomycetota</taxon>
        <taxon>Actinomycetes</taxon>
        <taxon>Kitasatosporales</taxon>
        <taxon>Streptomycetaceae</taxon>
        <taxon>Streptomyces</taxon>
    </lineage>
</organism>
<evidence type="ECO:0000256" key="1">
    <source>
        <dbReference type="SAM" id="Phobius"/>
    </source>
</evidence>
<name>A0AAU2VG08_9ACTN</name>
<feature type="transmembrane region" description="Helical" evidence="1">
    <location>
        <begin position="55"/>
        <end position="81"/>
    </location>
</feature>
<dbReference type="EMBL" id="CP108318">
    <property type="protein sequence ID" value="WTW66069.1"/>
    <property type="molecule type" value="Genomic_DNA"/>
</dbReference>
<sequence>MRAGRGFAARLVVAMVLALCVVLPTAPAASACSVGVGYKPSISMRDLREHPTCSAATSATGAVVVAVLALGALAAAGVLVLRRAERQVHAKQVPDDAGGQRPALAAYLAATGIVPPTAERDHAA</sequence>